<evidence type="ECO:0000313" key="2">
    <source>
        <dbReference type="EMBL" id="AWX93983.1"/>
    </source>
</evidence>
<keyword evidence="3" id="KW-1185">Reference proteome</keyword>
<organism evidence="2 3">
    <name type="scientific">Paracoccus mutanolyticus</name>
    <dbReference type="NCBI Taxonomy" id="1499308"/>
    <lineage>
        <taxon>Bacteria</taxon>
        <taxon>Pseudomonadati</taxon>
        <taxon>Pseudomonadota</taxon>
        <taxon>Alphaproteobacteria</taxon>
        <taxon>Rhodobacterales</taxon>
        <taxon>Paracoccaceae</taxon>
        <taxon>Paracoccus</taxon>
    </lineage>
</organism>
<feature type="region of interest" description="Disordered" evidence="1">
    <location>
        <begin position="1"/>
        <end position="31"/>
    </location>
</feature>
<feature type="compositionally biased region" description="Polar residues" evidence="1">
    <location>
        <begin position="10"/>
        <end position="21"/>
    </location>
</feature>
<dbReference type="Proteomes" id="UP000249922">
    <property type="component" value="Chromosome"/>
</dbReference>
<gene>
    <name evidence="2" type="ORF">DPM13_16270</name>
</gene>
<evidence type="ECO:0000313" key="3">
    <source>
        <dbReference type="Proteomes" id="UP000249922"/>
    </source>
</evidence>
<feature type="region of interest" description="Disordered" evidence="1">
    <location>
        <begin position="76"/>
        <end position="110"/>
    </location>
</feature>
<dbReference type="EMBL" id="CP030239">
    <property type="protein sequence ID" value="AWX93983.1"/>
    <property type="molecule type" value="Genomic_DNA"/>
</dbReference>
<reference evidence="2 3" key="1">
    <citation type="submission" date="2018-06" db="EMBL/GenBank/DDBJ databases">
        <title>Complete genome sequence of Paracoccus mutanolyticus strain RSP-02 isolated from cellulosic waste.</title>
        <authorList>
            <person name="Amrutha R.N."/>
            <person name="Shrivastav A."/>
            <person name="Buddana S.K."/>
            <person name="Deshpande U."/>
            <person name="Prakasham R.S."/>
        </authorList>
    </citation>
    <scope>NUCLEOTIDE SEQUENCE [LARGE SCALE GENOMIC DNA]</scope>
    <source>
        <strain evidence="2 3">RSP-02</strain>
    </source>
</reference>
<proteinExistence type="predicted"/>
<protein>
    <submittedName>
        <fullName evidence="2">Uncharacterized protein</fullName>
    </submittedName>
</protein>
<feature type="compositionally biased region" description="Polar residues" evidence="1">
    <location>
        <begin position="85"/>
        <end position="100"/>
    </location>
</feature>
<sequence length="110" mass="12483">MIVRAELTRSMPSSSSQNCQARRQRMSAAEREQEFLATLGKQDEESNRVTIESHSETIGERVQRDLAAMRPLPAAPFDACDQETGRVSSQSRAIRRTSQVYPGLYPQRRE</sequence>
<accession>A0ABM6WTS3</accession>
<name>A0ABM6WTS3_9RHOB</name>
<evidence type="ECO:0000256" key="1">
    <source>
        <dbReference type="SAM" id="MobiDB-lite"/>
    </source>
</evidence>